<name>A0AAD5NJ90_ACENE</name>
<gene>
    <name evidence="2" type="ORF">LWI28_009731</name>
</gene>
<sequence length="186" mass="20247">MLMGGLVLVVVGGASEKVGHSKDNCKDGVVQQNESKKPPDGVAVEWGDMVDSYGPWMQVSYGRYRKSNDGQHYGNKKLGNIGYYGKTDVGKVFGKTPVNKDIRRQVVPKKDEVKNLGGSRFIILSEDMEGESGGQAKATSSIVLSEISNKGAFRKSQSSCPSSTKYQSGNAPNKVYFNKPFKENVE</sequence>
<reference evidence="2" key="2">
    <citation type="submission" date="2023-02" db="EMBL/GenBank/DDBJ databases">
        <authorList>
            <person name="Swenson N.G."/>
            <person name="Wegrzyn J.L."/>
            <person name="Mcevoy S.L."/>
        </authorList>
    </citation>
    <scope>NUCLEOTIDE SEQUENCE</scope>
    <source>
        <strain evidence="2">91603</strain>
        <tissue evidence="2">Leaf</tissue>
    </source>
</reference>
<evidence type="ECO:0000256" key="1">
    <source>
        <dbReference type="SAM" id="MobiDB-lite"/>
    </source>
</evidence>
<organism evidence="2 3">
    <name type="scientific">Acer negundo</name>
    <name type="common">Box elder</name>
    <dbReference type="NCBI Taxonomy" id="4023"/>
    <lineage>
        <taxon>Eukaryota</taxon>
        <taxon>Viridiplantae</taxon>
        <taxon>Streptophyta</taxon>
        <taxon>Embryophyta</taxon>
        <taxon>Tracheophyta</taxon>
        <taxon>Spermatophyta</taxon>
        <taxon>Magnoliopsida</taxon>
        <taxon>eudicotyledons</taxon>
        <taxon>Gunneridae</taxon>
        <taxon>Pentapetalae</taxon>
        <taxon>rosids</taxon>
        <taxon>malvids</taxon>
        <taxon>Sapindales</taxon>
        <taxon>Sapindaceae</taxon>
        <taxon>Hippocastanoideae</taxon>
        <taxon>Acereae</taxon>
        <taxon>Acer</taxon>
    </lineage>
</organism>
<accession>A0AAD5NJ90</accession>
<feature type="compositionally biased region" description="Polar residues" evidence="1">
    <location>
        <begin position="155"/>
        <end position="171"/>
    </location>
</feature>
<dbReference type="EMBL" id="JAJSOW010000106">
    <property type="protein sequence ID" value="KAI9160587.1"/>
    <property type="molecule type" value="Genomic_DNA"/>
</dbReference>
<reference evidence="2" key="1">
    <citation type="journal article" date="2022" name="Plant J.">
        <title>Strategies of tolerance reflected in two North American maple genomes.</title>
        <authorList>
            <person name="McEvoy S.L."/>
            <person name="Sezen U.U."/>
            <person name="Trouern-Trend A."/>
            <person name="McMahon S.M."/>
            <person name="Schaberg P.G."/>
            <person name="Yang J."/>
            <person name="Wegrzyn J.L."/>
            <person name="Swenson N.G."/>
        </authorList>
    </citation>
    <scope>NUCLEOTIDE SEQUENCE</scope>
    <source>
        <strain evidence="2">91603</strain>
    </source>
</reference>
<protein>
    <submittedName>
        <fullName evidence="2">Uncharacterized protein</fullName>
    </submittedName>
</protein>
<comment type="caution">
    <text evidence="2">The sequence shown here is derived from an EMBL/GenBank/DDBJ whole genome shotgun (WGS) entry which is preliminary data.</text>
</comment>
<feature type="region of interest" description="Disordered" evidence="1">
    <location>
        <begin position="151"/>
        <end position="186"/>
    </location>
</feature>
<keyword evidence="3" id="KW-1185">Reference proteome</keyword>
<dbReference type="Proteomes" id="UP001064489">
    <property type="component" value="Chromosome 2"/>
</dbReference>
<evidence type="ECO:0000313" key="2">
    <source>
        <dbReference type="EMBL" id="KAI9160587.1"/>
    </source>
</evidence>
<evidence type="ECO:0000313" key="3">
    <source>
        <dbReference type="Proteomes" id="UP001064489"/>
    </source>
</evidence>
<proteinExistence type="predicted"/>
<dbReference type="AlphaFoldDB" id="A0AAD5NJ90"/>